<evidence type="ECO:0000256" key="2">
    <source>
        <dbReference type="ARBA" id="ARBA00023136"/>
    </source>
</evidence>
<comment type="caution">
    <text evidence="6">The sequence shown here is derived from an EMBL/GenBank/DDBJ whole genome shotgun (WGS) entry which is preliminary data.</text>
</comment>
<feature type="signal peptide" evidence="4">
    <location>
        <begin position="1"/>
        <end position="23"/>
    </location>
</feature>
<keyword evidence="4" id="KW-0732">Signal</keyword>
<dbReference type="InterPro" id="IPR037066">
    <property type="entry name" value="Plug_dom_sf"/>
</dbReference>
<sequence length="700" mass="78681">MRGIFCGTCAAAAMLLAAGTACAQETEGTDQSAAELVTESGAIVGYAPGFFIAFSPVTALDMVSRVPGFSLSSGDTGRRGLGDSFGNLLVNGERPSNKSISLQTVLQRIPVADVERIELVREADGTYDMRGHSRLVNVVLREGAGNSGSWRGRLNYWNGSNRYTPEGEISYSTHWGDTEVTFGLSNEYRGPRMQRRHSLRDGTGNLLETGQASDQRTYWEFNPSFSFNMPLGENTSLRLDSRGWFWQWNRQQAFSFQAPDPTGNLVPSRYEHSDTSNYGRGITGTLTLAHEFGNGVESETVLLVRREQWEDGPEPYRVFSPAGFLGGSIFEAEGRYQETVLRQSLSFDPSDNHALEVGVEGAFNARDSFLRLDFIPAATPFVDDTLVEESRAEIFGNHVWTINDRFSLESGLRYEFSEISQSGGTTRERTFSYPKPSVTLSWTPSDDTRWRFSLERDVDQLDFSKFASSINVTDNNTILGNPNYVPQRTWTIEAEWQRSFDNDASWTIRVGHEWIQDLDDFIPIVTPNGVFDAPGNVGDGTNFRVTTEWSTPLDGIGLSNAVLTGFVEWYNTNVTDPLTGMDRHFSHTREWEVRFDYRQTFPEHDLAWGWDYYWLSDGAVFRSQELRHYGFTDGDLDVYVETTRWEGITARLGVNQLINNGEDRERIFYNGSRATGGVTGIENQNASFGPEFYVELRGTF</sequence>
<dbReference type="EMBL" id="JAZDRO010000001">
    <property type="protein sequence ID" value="MEE2566002.1"/>
    <property type="molecule type" value="Genomic_DNA"/>
</dbReference>
<dbReference type="Pfam" id="PF00593">
    <property type="entry name" value="TonB_dep_Rec_b-barrel"/>
    <property type="match status" value="1"/>
</dbReference>
<feature type="chain" id="PRO_5045452098" evidence="4">
    <location>
        <begin position="24"/>
        <end position="700"/>
    </location>
</feature>
<evidence type="ECO:0000313" key="6">
    <source>
        <dbReference type="EMBL" id="MEE2566002.1"/>
    </source>
</evidence>
<dbReference type="InterPro" id="IPR036942">
    <property type="entry name" value="Beta-barrel_TonB_sf"/>
</dbReference>
<gene>
    <name evidence="6" type="ORF">V0U35_04855</name>
</gene>
<evidence type="ECO:0000259" key="5">
    <source>
        <dbReference type="Pfam" id="PF00593"/>
    </source>
</evidence>
<keyword evidence="6" id="KW-0675">Receptor</keyword>
<feature type="domain" description="TonB-dependent receptor-like beta-barrel" evidence="5">
    <location>
        <begin position="245"/>
        <end position="655"/>
    </location>
</feature>
<evidence type="ECO:0000256" key="4">
    <source>
        <dbReference type="SAM" id="SignalP"/>
    </source>
</evidence>
<keyword evidence="7" id="KW-1185">Reference proteome</keyword>
<dbReference type="Gene3D" id="2.40.170.20">
    <property type="entry name" value="TonB-dependent receptor, beta-barrel domain"/>
    <property type="match status" value="1"/>
</dbReference>
<dbReference type="Gene3D" id="2.170.130.10">
    <property type="entry name" value="TonB-dependent receptor, plug domain"/>
    <property type="match status" value="1"/>
</dbReference>
<dbReference type="Proteomes" id="UP001310692">
    <property type="component" value="Unassembled WGS sequence"/>
</dbReference>
<organism evidence="6 7">
    <name type="scientific">Hyphobacterium marinum</name>
    <dbReference type="NCBI Taxonomy" id="3116574"/>
    <lineage>
        <taxon>Bacteria</taxon>
        <taxon>Pseudomonadati</taxon>
        <taxon>Pseudomonadota</taxon>
        <taxon>Alphaproteobacteria</taxon>
        <taxon>Maricaulales</taxon>
        <taxon>Maricaulaceae</taxon>
        <taxon>Hyphobacterium</taxon>
    </lineage>
</organism>
<evidence type="ECO:0000313" key="7">
    <source>
        <dbReference type="Proteomes" id="UP001310692"/>
    </source>
</evidence>
<dbReference type="RefSeq" id="WP_330195531.1">
    <property type="nucleotide sequence ID" value="NZ_JAZDRO010000001.1"/>
</dbReference>
<accession>A0ABU7LWT0</accession>
<evidence type="ECO:0000256" key="3">
    <source>
        <dbReference type="ARBA" id="ARBA00023237"/>
    </source>
</evidence>
<dbReference type="InterPro" id="IPR000531">
    <property type="entry name" value="Beta-barrel_TonB"/>
</dbReference>
<evidence type="ECO:0000256" key="1">
    <source>
        <dbReference type="ARBA" id="ARBA00004442"/>
    </source>
</evidence>
<keyword evidence="3" id="KW-0998">Cell outer membrane</keyword>
<comment type="subcellular location">
    <subcellularLocation>
        <location evidence="1">Cell outer membrane</location>
    </subcellularLocation>
</comment>
<protein>
    <submittedName>
        <fullName evidence="6">TonB-dependent receptor</fullName>
    </submittedName>
</protein>
<keyword evidence="2" id="KW-0472">Membrane</keyword>
<dbReference type="SUPFAM" id="SSF56935">
    <property type="entry name" value="Porins"/>
    <property type="match status" value="1"/>
</dbReference>
<proteinExistence type="predicted"/>
<dbReference type="PROSITE" id="PS51257">
    <property type="entry name" value="PROKAR_LIPOPROTEIN"/>
    <property type="match status" value="1"/>
</dbReference>
<name>A0ABU7LWT0_9PROT</name>
<reference evidence="6 7" key="1">
    <citation type="submission" date="2024-01" db="EMBL/GenBank/DDBJ databases">
        <title>Hyphobacterium bacterium isolated from marine sediment.</title>
        <authorList>
            <person name="Zhao S."/>
        </authorList>
    </citation>
    <scope>NUCLEOTIDE SEQUENCE [LARGE SCALE GENOMIC DNA]</scope>
    <source>
        <strain evidence="6 7">Y60-23</strain>
    </source>
</reference>